<evidence type="ECO:0000256" key="2">
    <source>
        <dbReference type="PIRSR" id="PIRSR004848-1"/>
    </source>
</evidence>
<dbReference type="OrthoDB" id="9804072at2"/>
<proteinExistence type="inferred from homology"/>
<evidence type="ECO:0000313" key="6">
    <source>
        <dbReference type="Proteomes" id="UP000032360"/>
    </source>
</evidence>
<comment type="cofactor">
    <cofactor evidence="2">
        <name>pyridoxal 5'-phosphate</name>
        <dbReference type="ChEBI" id="CHEBI:597326"/>
    </cofactor>
</comment>
<accession>A0A0D8HMB0</accession>
<dbReference type="AlphaFoldDB" id="A0A0D8HMB0"/>
<feature type="domain" description="Alanine racemase N-terminal" evidence="4">
    <location>
        <begin position="8"/>
        <end position="213"/>
    </location>
</feature>
<dbReference type="RefSeq" id="WP_160291671.1">
    <property type="nucleotide sequence ID" value="NZ_JXYS01000001.1"/>
</dbReference>
<comment type="caution">
    <text evidence="5">The sequence shown here is derived from an EMBL/GenBank/DDBJ whole genome shotgun (WGS) entry which is preliminary data.</text>
</comment>
<evidence type="ECO:0000256" key="3">
    <source>
        <dbReference type="RuleBase" id="RU004514"/>
    </source>
</evidence>
<dbReference type="Gene3D" id="3.20.20.10">
    <property type="entry name" value="Alanine racemase"/>
    <property type="match status" value="1"/>
</dbReference>
<evidence type="ECO:0000256" key="1">
    <source>
        <dbReference type="ARBA" id="ARBA00022898"/>
    </source>
</evidence>
<comment type="similarity">
    <text evidence="3">Belongs to the pyridoxal phosphate-binding protein YggS/PROSC family.</text>
</comment>
<dbReference type="SUPFAM" id="SSF51419">
    <property type="entry name" value="PLP-binding barrel"/>
    <property type="match status" value="1"/>
</dbReference>
<evidence type="ECO:0000259" key="4">
    <source>
        <dbReference type="Pfam" id="PF01168"/>
    </source>
</evidence>
<protein>
    <recommendedName>
        <fullName evidence="4">Alanine racemase N-terminal domain-containing protein</fullName>
    </recommendedName>
</protein>
<dbReference type="Pfam" id="PF01168">
    <property type="entry name" value="Ala_racemase_N"/>
    <property type="match status" value="1"/>
</dbReference>
<organism evidence="5 6">
    <name type="scientific">Acidithrix ferrooxidans</name>
    <dbReference type="NCBI Taxonomy" id="1280514"/>
    <lineage>
        <taxon>Bacteria</taxon>
        <taxon>Bacillati</taxon>
        <taxon>Actinomycetota</taxon>
        <taxon>Acidimicrobiia</taxon>
        <taxon>Acidimicrobiales</taxon>
        <taxon>Acidimicrobiaceae</taxon>
        <taxon>Acidithrix</taxon>
    </lineage>
</organism>
<keyword evidence="1 2" id="KW-0663">Pyridoxal phosphate</keyword>
<gene>
    <name evidence="5" type="ORF">AXFE_00950</name>
</gene>
<dbReference type="GO" id="GO:0030170">
    <property type="term" value="F:pyridoxal phosphate binding"/>
    <property type="evidence" value="ECO:0007669"/>
    <property type="project" value="InterPro"/>
</dbReference>
<keyword evidence="6" id="KW-1185">Reference proteome</keyword>
<dbReference type="PANTHER" id="PTHR10146:SF14">
    <property type="entry name" value="PYRIDOXAL PHOSPHATE HOMEOSTASIS PROTEIN"/>
    <property type="match status" value="1"/>
</dbReference>
<name>A0A0D8HMB0_9ACTN</name>
<dbReference type="PANTHER" id="PTHR10146">
    <property type="entry name" value="PROLINE SYNTHETASE CO-TRANSCRIBED BACTERIAL HOMOLOG PROTEIN"/>
    <property type="match status" value="1"/>
</dbReference>
<evidence type="ECO:0000313" key="5">
    <source>
        <dbReference type="EMBL" id="KJF19058.1"/>
    </source>
</evidence>
<dbReference type="InterPro" id="IPR001608">
    <property type="entry name" value="Ala_racemase_N"/>
</dbReference>
<dbReference type="EMBL" id="JXYS01000001">
    <property type="protein sequence ID" value="KJF19058.1"/>
    <property type="molecule type" value="Genomic_DNA"/>
</dbReference>
<feature type="modified residue" description="N6-(pyridoxal phosphate)lysine" evidence="2">
    <location>
        <position position="34"/>
    </location>
</feature>
<dbReference type="STRING" id="1280514.AXFE_00950"/>
<dbReference type="PIRSF" id="PIRSF004848">
    <property type="entry name" value="YBL036c_PLPDEIII"/>
    <property type="match status" value="1"/>
</dbReference>
<dbReference type="InterPro" id="IPR011078">
    <property type="entry name" value="PyrdxlP_homeostasis"/>
</dbReference>
<sequence length="220" mass="24384">MEDRSELIYENYQKVKDRVLRAGGSHVSVVAVSKRIDVDVISKVNKLGIVDFGENYPNELLEKATVLSNSVLNWHMIGAIQSRRIPSLAGVVGVWHSVSRIKELELLAANDSKSKLFLQVDYSKLQQRSGFAVSEVEQALKKGLSLSLNVVGLMTITPVVSMPERILIFRDLYQLGRSLDLSEFSMGMTDDFEAAVSEGSTIVRVGRAIFGDREIVQGKN</sequence>
<dbReference type="InterPro" id="IPR029066">
    <property type="entry name" value="PLP-binding_barrel"/>
</dbReference>
<reference evidence="5 6" key="1">
    <citation type="submission" date="2015-01" db="EMBL/GenBank/DDBJ databases">
        <title>Draft genome of the acidophilic iron oxidizer Acidithrix ferrooxidans strain Py-F3.</title>
        <authorList>
            <person name="Poehlein A."/>
            <person name="Eisen S."/>
            <person name="Schloemann M."/>
            <person name="Johnson B.D."/>
            <person name="Daniel R."/>
            <person name="Muehling M."/>
        </authorList>
    </citation>
    <scope>NUCLEOTIDE SEQUENCE [LARGE SCALE GENOMIC DNA]</scope>
    <source>
        <strain evidence="5 6">Py-F3</strain>
    </source>
</reference>
<dbReference type="Proteomes" id="UP000032360">
    <property type="component" value="Unassembled WGS sequence"/>
</dbReference>